<feature type="compositionally biased region" description="Low complexity" evidence="1">
    <location>
        <begin position="171"/>
        <end position="198"/>
    </location>
</feature>
<dbReference type="OrthoDB" id="3268868at2759"/>
<feature type="transmembrane region" description="Helical" evidence="2">
    <location>
        <begin position="109"/>
        <end position="130"/>
    </location>
</feature>
<name>A0A4Y7SMJ3_COPMI</name>
<dbReference type="AlphaFoldDB" id="A0A4Y7SMJ3"/>
<reference evidence="3 4" key="1">
    <citation type="journal article" date="2019" name="Nat. Ecol. Evol.">
        <title>Megaphylogeny resolves global patterns of mushroom evolution.</title>
        <authorList>
            <person name="Varga T."/>
            <person name="Krizsan K."/>
            <person name="Foldi C."/>
            <person name="Dima B."/>
            <person name="Sanchez-Garcia M."/>
            <person name="Sanchez-Ramirez S."/>
            <person name="Szollosi G.J."/>
            <person name="Szarkandi J.G."/>
            <person name="Papp V."/>
            <person name="Albert L."/>
            <person name="Andreopoulos W."/>
            <person name="Angelini C."/>
            <person name="Antonin V."/>
            <person name="Barry K.W."/>
            <person name="Bougher N.L."/>
            <person name="Buchanan P."/>
            <person name="Buyck B."/>
            <person name="Bense V."/>
            <person name="Catcheside P."/>
            <person name="Chovatia M."/>
            <person name="Cooper J."/>
            <person name="Damon W."/>
            <person name="Desjardin D."/>
            <person name="Finy P."/>
            <person name="Geml J."/>
            <person name="Haridas S."/>
            <person name="Hughes K."/>
            <person name="Justo A."/>
            <person name="Karasinski D."/>
            <person name="Kautmanova I."/>
            <person name="Kiss B."/>
            <person name="Kocsube S."/>
            <person name="Kotiranta H."/>
            <person name="LaButti K.M."/>
            <person name="Lechner B.E."/>
            <person name="Liimatainen K."/>
            <person name="Lipzen A."/>
            <person name="Lukacs Z."/>
            <person name="Mihaltcheva S."/>
            <person name="Morgado L.N."/>
            <person name="Niskanen T."/>
            <person name="Noordeloos M.E."/>
            <person name="Ohm R.A."/>
            <person name="Ortiz-Santana B."/>
            <person name="Ovrebo C."/>
            <person name="Racz N."/>
            <person name="Riley R."/>
            <person name="Savchenko A."/>
            <person name="Shiryaev A."/>
            <person name="Soop K."/>
            <person name="Spirin V."/>
            <person name="Szebenyi C."/>
            <person name="Tomsovsky M."/>
            <person name="Tulloss R.E."/>
            <person name="Uehling J."/>
            <person name="Grigoriev I.V."/>
            <person name="Vagvolgyi C."/>
            <person name="Papp T."/>
            <person name="Martin F.M."/>
            <person name="Miettinen O."/>
            <person name="Hibbett D.S."/>
            <person name="Nagy L.G."/>
        </authorList>
    </citation>
    <scope>NUCLEOTIDE SEQUENCE [LARGE SCALE GENOMIC DNA]</scope>
    <source>
        <strain evidence="3 4">FP101781</strain>
    </source>
</reference>
<comment type="caution">
    <text evidence="3">The sequence shown here is derived from an EMBL/GenBank/DDBJ whole genome shotgun (WGS) entry which is preliminary data.</text>
</comment>
<keyword evidence="2" id="KW-0812">Transmembrane</keyword>
<proteinExistence type="predicted"/>
<accession>A0A4Y7SMJ3</accession>
<feature type="region of interest" description="Disordered" evidence="1">
    <location>
        <begin position="1"/>
        <end position="101"/>
    </location>
</feature>
<organism evidence="3 4">
    <name type="scientific">Coprinellus micaceus</name>
    <name type="common">Glistening ink-cap mushroom</name>
    <name type="synonym">Coprinus micaceus</name>
    <dbReference type="NCBI Taxonomy" id="71717"/>
    <lineage>
        <taxon>Eukaryota</taxon>
        <taxon>Fungi</taxon>
        <taxon>Dikarya</taxon>
        <taxon>Basidiomycota</taxon>
        <taxon>Agaricomycotina</taxon>
        <taxon>Agaricomycetes</taxon>
        <taxon>Agaricomycetidae</taxon>
        <taxon>Agaricales</taxon>
        <taxon>Agaricineae</taxon>
        <taxon>Psathyrellaceae</taxon>
        <taxon>Coprinellus</taxon>
    </lineage>
</organism>
<evidence type="ECO:0000313" key="3">
    <source>
        <dbReference type="EMBL" id="TEB23090.1"/>
    </source>
</evidence>
<keyword evidence="4" id="KW-1185">Reference proteome</keyword>
<protein>
    <submittedName>
        <fullName evidence="3">Uncharacterized protein</fullName>
    </submittedName>
</protein>
<feature type="compositionally biased region" description="Gly residues" evidence="1">
    <location>
        <begin position="160"/>
        <end position="170"/>
    </location>
</feature>
<feature type="region of interest" description="Disordered" evidence="1">
    <location>
        <begin position="133"/>
        <end position="219"/>
    </location>
</feature>
<dbReference type="EMBL" id="QPFP01000082">
    <property type="protein sequence ID" value="TEB23090.1"/>
    <property type="molecule type" value="Genomic_DNA"/>
</dbReference>
<sequence length="219" mass="22344">MSSAAHEYDEALLKAAPEIDKKQRQEGYSTDLLQDPKPEKHRSSTPGPPRATSPSTSNRDLERGAPARSGTGSSAAHTPAPNGAAATAVNSPSPLKPVKSRPFYKTRKGLILIGAVLIAIIIAAVVGGVVGSRKKNDNNSEPAAPAATTTQASGDDNQQGGVGGEQGAGGAPPDEQGVGGSITSTSTSTTEAPAATDAQGLPPTRRRFKRRFGAAEDLD</sequence>
<keyword evidence="2" id="KW-0472">Membrane</keyword>
<dbReference type="Proteomes" id="UP000298030">
    <property type="component" value="Unassembled WGS sequence"/>
</dbReference>
<feature type="compositionally biased region" description="Basic and acidic residues" evidence="1">
    <location>
        <begin position="1"/>
        <end position="25"/>
    </location>
</feature>
<feature type="compositionally biased region" description="Low complexity" evidence="1">
    <location>
        <begin position="142"/>
        <end position="159"/>
    </location>
</feature>
<evidence type="ECO:0000256" key="2">
    <source>
        <dbReference type="SAM" id="Phobius"/>
    </source>
</evidence>
<keyword evidence="2" id="KW-1133">Transmembrane helix</keyword>
<evidence type="ECO:0000313" key="4">
    <source>
        <dbReference type="Proteomes" id="UP000298030"/>
    </source>
</evidence>
<feature type="compositionally biased region" description="Low complexity" evidence="1">
    <location>
        <begin position="75"/>
        <end position="88"/>
    </location>
</feature>
<gene>
    <name evidence="3" type="ORF">FA13DRAFT_1740400</name>
</gene>
<evidence type="ECO:0000256" key="1">
    <source>
        <dbReference type="SAM" id="MobiDB-lite"/>
    </source>
</evidence>